<dbReference type="Proteomes" id="UP001151699">
    <property type="component" value="Chromosome C"/>
</dbReference>
<keyword evidence="7 9" id="KW-0131">Cell cycle</keyword>
<organism evidence="10 11">
    <name type="scientific">Pseudolycoriella hygida</name>
    <dbReference type="NCBI Taxonomy" id="35572"/>
    <lineage>
        <taxon>Eukaryota</taxon>
        <taxon>Metazoa</taxon>
        <taxon>Ecdysozoa</taxon>
        <taxon>Arthropoda</taxon>
        <taxon>Hexapoda</taxon>
        <taxon>Insecta</taxon>
        <taxon>Pterygota</taxon>
        <taxon>Neoptera</taxon>
        <taxon>Endopterygota</taxon>
        <taxon>Diptera</taxon>
        <taxon>Nematocera</taxon>
        <taxon>Sciaroidea</taxon>
        <taxon>Sciaridae</taxon>
        <taxon>Pseudolycoriella</taxon>
    </lineage>
</organism>
<dbReference type="Pfam" id="PF09817">
    <property type="entry name" value="Zwilch"/>
    <property type="match status" value="1"/>
</dbReference>
<dbReference type="GO" id="GO:0034501">
    <property type="term" value="P:protein localization to kinetochore"/>
    <property type="evidence" value="ECO:0007669"/>
    <property type="project" value="UniProtKB-UniRule"/>
</dbReference>
<dbReference type="GO" id="GO:0007094">
    <property type="term" value="P:mitotic spindle assembly checkpoint signaling"/>
    <property type="evidence" value="ECO:0007669"/>
    <property type="project" value="UniProtKB-UniRule"/>
</dbReference>
<dbReference type="PANTHER" id="PTHR15995">
    <property type="entry name" value="PROTEIN ZWILCH HOMOLOG"/>
    <property type="match status" value="1"/>
</dbReference>
<protein>
    <recommendedName>
        <fullName evidence="9">Protein zwilch</fullName>
    </recommendedName>
</protein>
<dbReference type="InterPro" id="IPR018630">
    <property type="entry name" value="Zwilch"/>
</dbReference>
<dbReference type="OrthoDB" id="5556307at2759"/>
<dbReference type="EMBL" id="WJQU01000004">
    <property type="protein sequence ID" value="KAJ6635592.1"/>
    <property type="molecule type" value="Genomic_DNA"/>
</dbReference>
<comment type="similarity">
    <text evidence="2 9">Belongs to the ZWILCH family.</text>
</comment>
<comment type="subcellular location">
    <subcellularLocation>
        <location evidence="1 9">Chromosome</location>
        <location evidence="1 9">Centromere</location>
        <location evidence="1 9">Kinetochore</location>
    </subcellularLocation>
</comment>
<dbReference type="GO" id="GO:0051301">
    <property type="term" value="P:cell division"/>
    <property type="evidence" value="ECO:0007669"/>
    <property type="project" value="UniProtKB-UniRule"/>
</dbReference>
<proteinExistence type="inferred from homology"/>
<evidence type="ECO:0000256" key="5">
    <source>
        <dbReference type="ARBA" id="ARBA00022776"/>
    </source>
</evidence>
<evidence type="ECO:0000256" key="8">
    <source>
        <dbReference type="ARBA" id="ARBA00023328"/>
    </source>
</evidence>
<evidence type="ECO:0000256" key="4">
    <source>
        <dbReference type="ARBA" id="ARBA00022618"/>
    </source>
</evidence>
<reference evidence="10" key="1">
    <citation type="submission" date="2022-07" db="EMBL/GenBank/DDBJ databases">
        <authorList>
            <person name="Trinca V."/>
            <person name="Uliana J.V.C."/>
            <person name="Torres T.T."/>
            <person name="Ward R.J."/>
            <person name="Monesi N."/>
        </authorList>
    </citation>
    <scope>NUCLEOTIDE SEQUENCE</scope>
    <source>
        <strain evidence="10">HSMRA1968</strain>
        <tissue evidence="10">Whole embryos</tissue>
    </source>
</reference>
<evidence type="ECO:0000313" key="11">
    <source>
        <dbReference type="Proteomes" id="UP001151699"/>
    </source>
</evidence>
<comment type="caution">
    <text evidence="10">The sequence shown here is derived from an EMBL/GenBank/DDBJ whole genome shotgun (WGS) entry which is preliminary data.</text>
</comment>
<keyword evidence="5 9" id="KW-0498">Mitosis</keyword>
<evidence type="ECO:0000313" key="10">
    <source>
        <dbReference type="EMBL" id="KAJ6635592.1"/>
    </source>
</evidence>
<comment type="subunit">
    <text evidence="9">Component of the RZZ complex.</text>
</comment>
<keyword evidence="6 9" id="KW-0995">Kinetochore</keyword>
<keyword evidence="4 9" id="KW-0132">Cell division</keyword>
<accession>A0A9Q0RX01</accession>
<dbReference type="Gene3D" id="1.10.287.1880">
    <property type="match status" value="1"/>
</dbReference>
<keyword evidence="3 9" id="KW-0158">Chromosome</keyword>
<keyword evidence="8 9" id="KW-0137">Centromere</keyword>
<evidence type="ECO:0000256" key="7">
    <source>
        <dbReference type="ARBA" id="ARBA00023306"/>
    </source>
</evidence>
<dbReference type="GO" id="GO:1990423">
    <property type="term" value="C:RZZ complex"/>
    <property type="evidence" value="ECO:0007669"/>
    <property type="project" value="UniProtKB-UniRule"/>
</dbReference>
<evidence type="ECO:0000256" key="9">
    <source>
        <dbReference type="RuleBase" id="RU369076"/>
    </source>
</evidence>
<evidence type="ECO:0000256" key="6">
    <source>
        <dbReference type="ARBA" id="ARBA00022838"/>
    </source>
</evidence>
<dbReference type="PANTHER" id="PTHR15995:SF1">
    <property type="entry name" value="PROTEIN ZWILCH HOMOLOG"/>
    <property type="match status" value="1"/>
</dbReference>
<name>A0A9Q0RX01_9DIPT</name>
<keyword evidence="11" id="KW-1185">Reference proteome</keyword>
<evidence type="ECO:0000256" key="1">
    <source>
        <dbReference type="ARBA" id="ARBA00004629"/>
    </source>
</evidence>
<dbReference type="Gene3D" id="1.20.58.730">
    <property type="match status" value="1"/>
</dbReference>
<sequence>MEHIVTISHIRDHIDQIHQILSKYEGVNADEVEPLSYIKTLAEPTGKILLLYKKIAPPAKLAIEKDISLSDNISRLDVTGTPLEDSFNITMISDWSVVKKIVNPWTDDEETYSSIDEELATDIINEINVCLGRKCKSGTVFAICDGTDDDNQFLLYAEYDPQWNWRGIGKFTGLVKFKEIDLSTMMQTHLNMLSHCNEANTKIETYFHIKSNQTIKCSWETTSLSPSLKCNKNANIVLSQSIPIGDFNSNLEEYWRQLEILQGIKQDIEKFKKTKNNADLVYKHCVSPLDLNKIKQHIMSALSTITSFDAMKVTDISDINSIISRMETDRIHDVTDLLWSVLRFCSSYKDLLHALNYVFQCAAQSIVVNTPRNSNRLAGLIRDVSEKRNIPRLSGSEPLEILLEIGLQKIRNDYEHIFTESKICSSAGFQAKMNDNTSKVQGNDRKTLHHAVESNRKTMLNKNNLLDITELNVAGYTEFNKAEIDQFLMKLAQVHLILEHIILMQVNLNLDRTVFRSILNSESINTADFSKFLTMKYDKREFAVSANDLLSKIQNLTPQVVKVTMKSENQFKFVRNTFFYSIDPICPLNVFPHMQRIEDVLNKEIIYCGLSYVKLGTRLK</sequence>
<comment type="function">
    <text evidence="9">Essential component of the mitotic checkpoint, which prevents cells from prematurely exiting mitosis. Required for the assembly of the dynein-dynactin and MAD1-MAD2 complexes onto kinetochores. Its function related to the spindle assembly machinery is proposed to depend on its association in the mitotic RZZ complex.</text>
</comment>
<dbReference type="AlphaFoldDB" id="A0A9Q0RX01"/>
<gene>
    <name evidence="10" type="primary">Zwilch</name>
    <name evidence="10" type="ORF">Bhyg_14178</name>
</gene>
<evidence type="ECO:0000256" key="3">
    <source>
        <dbReference type="ARBA" id="ARBA00022454"/>
    </source>
</evidence>
<evidence type="ECO:0000256" key="2">
    <source>
        <dbReference type="ARBA" id="ARBA00009062"/>
    </source>
</evidence>